<dbReference type="InterPro" id="IPR050189">
    <property type="entry name" value="MFS_Efflux_Transporters"/>
</dbReference>
<name>A0ABM8A0E4_STRNI</name>
<evidence type="ECO:0000256" key="3">
    <source>
        <dbReference type="ARBA" id="ARBA00022692"/>
    </source>
</evidence>
<dbReference type="InterPro" id="IPR020846">
    <property type="entry name" value="MFS_dom"/>
</dbReference>
<evidence type="ECO:0000313" key="10">
    <source>
        <dbReference type="Proteomes" id="UP001059597"/>
    </source>
</evidence>
<dbReference type="Proteomes" id="UP001059597">
    <property type="component" value="Chromosome"/>
</dbReference>
<dbReference type="Gene3D" id="1.20.1250.20">
    <property type="entry name" value="MFS general substrate transporter like domains"/>
    <property type="match status" value="1"/>
</dbReference>
<proteinExistence type="predicted"/>
<gene>
    <name evidence="9" type="ORF">HEK616_55760</name>
</gene>
<dbReference type="PANTHER" id="PTHR43124">
    <property type="entry name" value="PURINE EFFLUX PUMP PBUE"/>
    <property type="match status" value="1"/>
</dbReference>
<feature type="transmembrane region" description="Helical" evidence="7">
    <location>
        <begin position="380"/>
        <end position="404"/>
    </location>
</feature>
<reference evidence="9" key="1">
    <citation type="submission" date="2022-06" db="EMBL/GenBank/DDBJ databases">
        <title>Complete genome sequence of Streptomyces nigrescens HEK616.</title>
        <authorList>
            <person name="Asamizu S."/>
            <person name="Onaka H."/>
        </authorList>
    </citation>
    <scope>NUCLEOTIDE SEQUENCE</scope>
    <source>
        <strain evidence="9">HEK616</strain>
    </source>
</reference>
<feature type="compositionally biased region" description="Low complexity" evidence="6">
    <location>
        <begin position="11"/>
        <end position="27"/>
    </location>
</feature>
<dbReference type="InterPro" id="IPR011701">
    <property type="entry name" value="MFS"/>
</dbReference>
<sequence length="409" mass="40515">MSTTTQLSPQAAPAAARPAPGTAPAGRTAAGLPSLHLAAAVGNADWHLTAPLLGVLAAALHTDLATVTAAIGAYSLGQGLALPLWGRLSDRFGPRRALRWGLAVAALSAAVAAVAGDPRLWVAARAACGAGFAAVAPCAGLYHDALGAFADRRRAYARMMTLTSAVAVGAPLLAGLAARFTSWRAVFAVVALLAAVLARHTRALPPMAAPAPVPARGPRLRSLRLLRTRGLWTLAGLGVAEGLVLLGVPALLAPTLTAVGAGDRAGLLVTVVYGASVCAGSVAVRRLSGPTGPRVLLAAGGAAGLLATVLLAVRPAVPVVFAAAVLLGLAWGPLHTTLQTWAPRLLAPGARGTAASVLAMSGVLACAAGVALAAPLVERGALTALFGTLAGFAAVLTALLAGAARHLTK</sequence>
<feature type="transmembrane region" description="Helical" evidence="7">
    <location>
        <begin position="97"/>
        <end position="116"/>
    </location>
</feature>
<keyword evidence="2" id="KW-1003">Cell membrane</keyword>
<feature type="transmembrane region" description="Helical" evidence="7">
    <location>
        <begin position="295"/>
        <end position="313"/>
    </location>
</feature>
<dbReference type="PANTHER" id="PTHR43124:SF3">
    <property type="entry name" value="CHLORAMPHENICOL EFFLUX PUMP RV0191"/>
    <property type="match status" value="1"/>
</dbReference>
<dbReference type="RefSeq" id="WP_261955562.1">
    <property type="nucleotide sequence ID" value="NZ_AP026073.1"/>
</dbReference>
<dbReference type="EMBL" id="AP026073">
    <property type="protein sequence ID" value="BDM72089.1"/>
    <property type="molecule type" value="Genomic_DNA"/>
</dbReference>
<keyword evidence="3 7" id="KW-0812">Transmembrane</keyword>
<dbReference type="Pfam" id="PF07690">
    <property type="entry name" value="MFS_1"/>
    <property type="match status" value="1"/>
</dbReference>
<feature type="transmembrane region" description="Helical" evidence="7">
    <location>
        <begin position="231"/>
        <end position="253"/>
    </location>
</feature>
<feature type="transmembrane region" description="Helical" evidence="7">
    <location>
        <begin position="122"/>
        <end position="143"/>
    </location>
</feature>
<evidence type="ECO:0000256" key="1">
    <source>
        <dbReference type="ARBA" id="ARBA00004651"/>
    </source>
</evidence>
<accession>A0ABM8A0E4</accession>
<evidence type="ECO:0000256" key="2">
    <source>
        <dbReference type="ARBA" id="ARBA00022475"/>
    </source>
</evidence>
<keyword evidence="5 7" id="KW-0472">Membrane</keyword>
<feature type="transmembrane region" description="Helical" evidence="7">
    <location>
        <begin position="354"/>
        <end position="374"/>
    </location>
</feature>
<feature type="domain" description="Major facilitator superfamily (MFS) profile" evidence="8">
    <location>
        <begin position="31"/>
        <end position="405"/>
    </location>
</feature>
<evidence type="ECO:0000256" key="7">
    <source>
        <dbReference type="SAM" id="Phobius"/>
    </source>
</evidence>
<feature type="transmembrane region" description="Helical" evidence="7">
    <location>
        <begin position="180"/>
        <end position="198"/>
    </location>
</feature>
<evidence type="ECO:0000256" key="6">
    <source>
        <dbReference type="SAM" id="MobiDB-lite"/>
    </source>
</evidence>
<dbReference type="PROSITE" id="PS50850">
    <property type="entry name" value="MFS"/>
    <property type="match status" value="1"/>
</dbReference>
<evidence type="ECO:0000256" key="4">
    <source>
        <dbReference type="ARBA" id="ARBA00022989"/>
    </source>
</evidence>
<feature type="region of interest" description="Disordered" evidence="6">
    <location>
        <begin position="1"/>
        <end position="27"/>
    </location>
</feature>
<feature type="transmembrane region" description="Helical" evidence="7">
    <location>
        <begin position="265"/>
        <end position="283"/>
    </location>
</feature>
<feature type="transmembrane region" description="Helical" evidence="7">
    <location>
        <begin position="319"/>
        <end position="342"/>
    </location>
</feature>
<dbReference type="SUPFAM" id="SSF103473">
    <property type="entry name" value="MFS general substrate transporter"/>
    <property type="match status" value="1"/>
</dbReference>
<comment type="subcellular location">
    <subcellularLocation>
        <location evidence="1">Cell membrane</location>
        <topology evidence="1">Multi-pass membrane protein</topology>
    </subcellularLocation>
</comment>
<feature type="transmembrane region" description="Helical" evidence="7">
    <location>
        <begin position="155"/>
        <end position="174"/>
    </location>
</feature>
<protein>
    <recommendedName>
        <fullName evidence="8">Major facilitator superfamily (MFS) profile domain-containing protein</fullName>
    </recommendedName>
</protein>
<dbReference type="InterPro" id="IPR036259">
    <property type="entry name" value="MFS_trans_sf"/>
</dbReference>
<organism evidence="9 10">
    <name type="scientific">Streptomyces nigrescens</name>
    <dbReference type="NCBI Taxonomy" id="1920"/>
    <lineage>
        <taxon>Bacteria</taxon>
        <taxon>Bacillati</taxon>
        <taxon>Actinomycetota</taxon>
        <taxon>Actinomycetes</taxon>
        <taxon>Kitasatosporales</taxon>
        <taxon>Streptomycetaceae</taxon>
        <taxon>Streptomyces</taxon>
    </lineage>
</organism>
<evidence type="ECO:0000259" key="8">
    <source>
        <dbReference type="PROSITE" id="PS50850"/>
    </source>
</evidence>
<keyword evidence="10" id="KW-1185">Reference proteome</keyword>
<evidence type="ECO:0000313" key="9">
    <source>
        <dbReference type="EMBL" id="BDM72089.1"/>
    </source>
</evidence>
<evidence type="ECO:0000256" key="5">
    <source>
        <dbReference type="ARBA" id="ARBA00023136"/>
    </source>
</evidence>
<keyword evidence="4 7" id="KW-1133">Transmembrane helix</keyword>